<evidence type="ECO:0000256" key="2">
    <source>
        <dbReference type="SAM" id="Phobius"/>
    </source>
</evidence>
<dbReference type="EMBL" id="ABDG02000026">
    <property type="protein sequence ID" value="EHK43399.1"/>
    <property type="molecule type" value="Genomic_DNA"/>
</dbReference>
<sequence>MVSESSQGCDCEPFRYQAWHQFPGGEFEETISAEAITKNTPKYFAEADVVIIHARGDEVRRCDTCKKAFDEKFHIPPIWWTTLSRRSNGYFGYENVLDESGTIRTGTISWLRFLMKHVNSANSGHHNKNDINYKWVKLNAFVRWYASSDECPKGRTEIVLFDHPEFAQEVGDFIISQLKLRELSDPFWAYPAMVEKVAALHDVCVWESRTLIRNYEKQRTLYRDPFDYLHEVSRHSLHINETLHVAESILDSMQKYHDHFTATEPSNKENVDRFDPFPQNIKNRLGLLQTTLTHLRHRAESNHERVKAEISLSFNKSAQIESGATRTISLAGLLFLPAAYITALFSTSFFNYDAPTGIWGFSHRFWIYWAVTIPVTVLTIFLWFFGAMIWGAVLNCCKDIRALFQGSVTLGVRETIDTGHLESMGETWAGEVMKRVEKKREEERKEKREEKEERERTRREVKEMRERKRREDEERRERVRVRKEEEEKERRMNEVTKRSREQMRVSPA</sequence>
<keyword evidence="2" id="KW-0472">Membrane</keyword>
<protein>
    <submittedName>
        <fullName evidence="3">Uncharacterized protein</fullName>
    </submittedName>
</protein>
<dbReference type="STRING" id="452589.G9P1X2"/>
<accession>G9P1X2</accession>
<reference evidence="3 4" key="1">
    <citation type="journal article" date="2011" name="Genome Biol.">
        <title>Comparative genome sequence analysis underscores mycoparasitism as the ancestral life style of Trichoderma.</title>
        <authorList>
            <person name="Kubicek C.P."/>
            <person name="Herrera-Estrella A."/>
            <person name="Seidl-Seiboth V."/>
            <person name="Martinez D.A."/>
            <person name="Druzhinina I.S."/>
            <person name="Thon M."/>
            <person name="Zeilinger S."/>
            <person name="Casas-Flores S."/>
            <person name="Horwitz B.A."/>
            <person name="Mukherjee P.K."/>
            <person name="Mukherjee M."/>
            <person name="Kredics L."/>
            <person name="Alcaraz L.D."/>
            <person name="Aerts A."/>
            <person name="Antal Z."/>
            <person name="Atanasova L."/>
            <person name="Cervantes-Badillo M.G."/>
            <person name="Challacombe J."/>
            <person name="Chertkov O."/>
            <person name="McCluskey K."/>
            <person name="Coulpier F."/>
            <person name="Deshpande N."/>
            <person name="von Doehren H."/>
            <person name="Ebbole D.J."/>
            <person name="Esquivel-Naranjo E.U."/>
            <person name="Fekete E."/>
            <person name="Flipphi M."/>
            <person name="Glaser F."/>
            <person name="Gomez-Rodriguez E.Y."/>
            <person name="Gruber S."/>
            <person name="Han C."/>
            <person name="Henrissat B."/>
            <person name="Hermosa R."/>
            <person name="Hernandez-Onate M."/>
            <person name="Karaffa L."/>
            <person name="Kosti I."/>
            <person name="Le Crom S."/>
            <person name="Lindquist E."/>
            <person name="Lucas S."/>
            <person name="Luebeck M."/>
            <person name="Luebeck P.S."/>
            <person name="Margeot A."/>
            <person name="Metz B."/>
            <person name="Misra M."/>
            <person name="Nevalainen H."/>
            <person name="Omann M."/>
            <person name="Packer N."/>
            <person name="Perrone G."/>
            <person name="Uresti-Rivera E.E."/>
            <person name="Salamov A."/>
            <person name="Schmoll M."/>
            <person name="Seiboth B."/>
            <person name="Shapiro H."/>
            <person name="Sukno S."/>
            <person name="Tamayo-Ramos J.A."/>
            <person name="Tisch D."/>
            <person name="Wiest A."/>
            <person name="Wilkinson H.H."/>
            <person name="Zhang M."/>
            <person name="Coutinho P.M."/>
            <person name="Kenerley C.M."/>
            <person name="Monte E."/>
            <person name="Baker S.E."/>
            <person name="Grigoriev I.V."/>
        </authorList>
    </citation>
    <scope>NUCLEOTIDE SEQUENCE [LARGE SCALE GENOMIC DNA]</scope>
    <source>
        <strain evidence="4">ATCC 20476 / IMI 206040</strain>
    </source>
</reference>
<keyword evidence="4" id="KW-1185">Reference proteome</keyword>
<dbReference type="AlphaFoldDB" id="G9P1X2"/>
<keyword evidence="2" id="KW-1133">Transmembrane helix</keyword>
<proteinExistence type="predicted"/>
<comment type="caution">
    <text evidence="3">The sequence shown here is derived from an EMBL/GenBank/DDBJ whole genome shotgun (WGS) entry which is preliminary data.</text>
</comment>
<feature type="transmembrane region" description="Helical" evidence="2">
    <location>
        <begin position="327"/>
        <end position="346"/>
    </location>
</feature>
<evidence type="ECO:0000313" key="3">
    <source>
        <dbReference type="EMBL" id="EHK43399.1"/>
    </source>
</evidence>
<feature type="transmembrane region" description="Helical" evidence="2">
    <location>
        <begin position="366"/>
        <end position="393"/>
    </location>
</feature>
<dbReference type="KEGG" id="tatv:25775475"/>
<dbReference type="GeneID" id="25775475"/>
<dbReference type="Proteomes" id="UP000005426">
    <property type="component" value="Unassembled WGS sequence"/>
</dbReference>
<dbReference type="eggNOG" id="ENOG502SMU6">
    <property type="taxonomic scope" value="Eukaryota"/>
</dbReference>
<dbReference type="Gene3D" id="1.20.58.340">
    <property type="entry name" value="Magnesium transport protein CorA, transmembrane region"/>
    <property type="match status" value="1"/>
</dbReference>
<evidence type="ECO:0000256" key="1">
    <source>
        <dbReference type="SAM" id="MobiDB-lite"/>
    </source>
</evidence>
<dbReference type="OrthoDB" id="5207033at2759"/>
<gene>
    <name evidence="3" type="ORF">TRIATDRAFT_136513</name>
</gene>
<dbReference type="HOGENOM" id="CLU_041307_1_1_1"/>
<organism evidence="3 4">
    <name type="scientific">Hypocrea atroviridis (strain ATCC 20476 / IMI 206040)</name>
    <name type="common">Trichoderma atroviride</name>
    <dbReference type="NCBI Taxonomy" id="452589"/>
    <lineage>
        <taxon>Eukaryota</taxon>
        <taxon>Fungi</taxon>
        <taxon>Dikarya</taxon>
        <taxon>Ascomycota</taxon>
        <taxon>Pezizomycotina</taxon>
        <taxon>Sordariomycetes</taxon>
        <taxon>Hypocreomycetidae</taxon>
        <taxon>Hypocreales</taxon>
        <taxon>Hypocreaceae</taxon>
        <taxon>Trichoderma</taxon>
    </lineage>
</organism>
<evidence type="ECO:0000313" key="4">
    <source>
        <dbReference type="Proteomes" id="UP000005426"/>
    </source>
</evidence>
<name>G9P1X2_HYPAI</name>
<keyword evidence="2" id="KW-0812">Transmembrane</keyword>
<feature type="region of interest" description="Disordered" evidence="1">
    <location>
        <begin position="439"/>
        <end position="508"/>
    </location>
</feature>